<dbReference type="Proteomes" id="UP000092445">
    <property type="component" value="Unassembled WGS sequence"/>
</dbReference>
<dbReference type="EnsemblMetazoa" id="GPAI044206-RA">
    <property type="protein sequence ID" value="GPAI044206-PA"/>
    <property type="gene ID" value="GPAI044206"/>
</dbReference>
<dbReference type="AlphaFoldDB" id="A0A1B0AFP5"/>
<name>A0A1B0AFP5_GLOPL</name>
<dbReference type="VEuPathDB" id="VectorBase:GPAI044206"/>
<accession>A0A1B0AFP5</accession>
<protein>
    <recommendedName>
        <fullName evidence="3">Reverse transcriptase domain-containing protein</fullName>
    </recommendedName>
</protein>
<evidence type="ECO:0008006" key="3">
    <source>
        <dbReference type="Google" id="ProtNLM"/>
    </source>
</evidence>
<reference evidence="1" key="2">
    <citation type="submission" date="2020-05" db="UniProtKB">
        <authorList>
            <consortium name="EnsemblMetazoa"/>
        </authorList>
    </citation>
    <scope>IDENTIFICATION</scope>
    <source>
        <strain evidence="1">IAEA</strain>
    </source>
</reference>
<evidence type="ECO:0000313" key="1">
    <source>
        <dbReference type="EnsemblMetazoa" id="GPAI044206-PA"/>
    </source>
</evidence>
<proteinExistence type="predicted"/>
<keyword evidence="2" id="KW-1185">Reference proteome</keyword>
<sequence length="145" mass="16646">MQKRILHPNIAPTTFLPQSISEAELNDILKAMHTDTQGVDDIPLQALRRVPINSLQFIFNSMLLLEHTRAALKRGRTVLIPKNTLDEATKWRPLTISSVVIRAFHKILPRRPDQKTHILKNFLMPRIIACMQQPSITRKVLKEAD</sequence>
<reference evidence="2" key="1">
    <citation type="submission" date="2014-03" db="EMBL/GenBank/DDBJ databases">
        <authorList>
            <person name="Aksoy S."/>
            <person name="Warren W."/>
            <person name="Wilson R.K."/>
        </authorList>
    </citation>
    <scope>NUCLEOTIDE SEQUENCE [LARGE SCALE GENOMIC DNA]</scope>
    <source>
        <strain evidence="2">IAEA</strain>
    </source>
</reference>
<evidence type="ECO:0000313" key="2">
    <source>
        <dbReference type="Proteomes" id="UP000092445"/>
    </source>
</evidence>
<organism evidence="1 2">
    <name type="scientific">Glossina pallidipes</name>
    <name type="common">Tsetse fly</name>
    <dbReference type="NCBI Taxonomy" id="7398"/>
    <lineage>
        <taxon>Eukaryota</taxon>
        <taxon>Metazoa</taxon>
        <taxon>Ecdysozoa</taxon>
        <taxon>Arthropoda</taxon>
        <taxon>Hexapoda</taxon>
        <taxon>Insecta</taxon>
        <taxon>Pterygota</taxon>
        <taxon>Neoptera</taxon>
        <taxon>Endopterygota</taxon>
        <taxon>Diptera</taxon>
        <taxon>Brachycera</taxon>
        <taxon>Muscomorpha</taxon>
        <taxon>Hippoboscoidea</taxon>
        <taxon>Glossinidae</taxon>
        <taxon>Glossina</taxon>
    </lineage>
</organism>